<evidence type="ECO:0000313" key="2">
    <source>
        <dbReference type="EMBL" id="CAA9349192.1"/>
    </source>
</evidence>
<dbReference type="EMBL" id="CADCUH010000126">
    <property type="protein sequence ID" value="CAA9349192.1"/>
    <property type="molecule type" value="Genomic_DNA"/>
</dbReference>
<reference evidence="2" key="1">
    <citation type="submission" date="2020-02" db="EMBL/GenBank/DDBJ databases">
        <authorList>
            <person name="Meier V. D."/>
        </authorList>
    </citation>
    <scope>NUCLEOTIDE SEQUENCE</scope>
    <source>
        <strain evidence="2">AVDCRST_MAG36</strain>
    </source>
</reference>
<feature type="compositionally biased region" description="Basic residues" evidence="1">
    <location>
        <begin position="63"/>
        <end position="78"/>
    </location>
</feature>
<dbReference type="AlphaFoldDB" id="A0A6J4M636"/>
<feature type="compositionally biased region" description="Low complexity" evidence="1">
    <location>
        <begin position="79"/>
        <end position="88"/>
    </location>
</feature>
<proteinExistence type="predicted"/>
<feature type="compositionally biased region" description="Basic and acidic residues" evidence="1">
    <location>
        <begin position="41"/>
        <end position="62"/>
    </location>
</feature>
<name>A0A6J4M636_9ACTN</name>
<organism evidence="2">
    <name type="scientific">uncultured Nocardioidaceae bacterium</name>
    <dbReference type="NCBI Taxonomy" id="253824"/>
    <lineage>
        <taxon>Bacteria</taxon>
        <taxon>Bacillati</taxon>
        <taxon>Actinomycetota</taxon>
        <taxon>Actinomycetes</taxon>
        <taxon>Propionibacteriales</taxon>
        <taxon>Nocardioidaceae</taxon>
        <taxon>environmental samples</taxon>
    </lineage>
</organism>
<gene>
    <name evidence="2" type="ORF">AVDCRST_MAG36-1844</name>
</gene>
<protein>
    <submittedName>
        <fullName evidence="2">Uncharacterized protein</fullName>
    </submittedName>
</protein>
<sequence length="133" mass="15713">ERRDTWTALRGRAAQPRRDRRPCGDPRAVRRRRRAAPAGGRHPDLDQGRRRLLERLPHAVRRDQHRVHPPRRDRRARRAGVGVEGAARGRARHHLPRRLAADPRRFRPGDPLRDVLRHRGLPRARRPHRVEQL</sequence>
<evidence type="ECO:0000256" key="1">
    <source>
        <dbReference type="SAM" id="MobiDB-lite"/>
    </source>
</evidence>
<feature type="compositionally biased region" description="Basic and acidic residues" evidence="1">
    <location>
        <begin position="99"/>
        <end position="114"/>
    </location>
</feature>
<feature type="region of interest" description="Disordered" evidence="1">
    <location>
        <begin position="1"/>
        <end position="114"/>
    </location>
</feature>
<feature type="non-terminal residue" evidence="2">
    <location>
        <position position="133"/>
    </location>
</feature>
<feature type="non-terminal residue" evidence="2">
    <location>
        <position position="1"/>
    </location>
</feature>
<accession>A0A6J4M636</accession>